<comment type="caution">
    <text evidence="2">The sequence shown here is derived from an EMBL/GenBank/DDBJ whole genome shotgun (WGS) entry which is preliminary data.</text>
</comment>
<dbReference type="RefSeq" id="WP_204193501.1">
    <property type="nucleotide sequence ID" value="NZ_JAFEMC010000001.1"/>
</dbReference>
<dbReference type="Pfam" id="PF01592">
    <property type="entry name" value="NifU_N"/>
    <property type="match status" value="1"/>
</dbReference>
<dbReference type="Gene3D" id="3.90.1010.10">
    <property type="match status" value="1"/>
</dbReference>
<dbReference type="InterPro" id="IPR002871">
    <property type="entry name" value="NIF_FeS_clus_asmbl_NifU_N"/>
</dbReference>
<dbReference type="SUPFAM" id="SSF82649">
    <property type="entry name" value="SufE/NifU"/>
    <property type="match status" value="1"/>
</dbReference>
<reference evidence="2 3" key="1">
    <citation type="submission" date="2020-12" db="EMBL/GenBank/DDBJ databases">
        <title>Sphingomonas sp.</title>
        <authorList>
            <person name="Kim M.K."/>
        </authorList>
    </citation>
    <scope>NUCLEOTIDE SEQUENCE [LARGE SCALE GENOMIC DNA]</scope>
    <source>
        <strain evidence="2 3">BT552</strain>
    </source>
</reference>
<dbReference type="EMBL" id="JAFEMC010000001">
    <property type="protein sequence ID" value="MBM6575025.1"/>
    <property type="molecule type" value="Genomic_DNA"/>
</dbReference>
<evidence type="ECO:0000313" key="3">
    <source>
        <dbReference type="Proteomes" id="UP000763641"/>
    </source>
</evidence>
<accession>A0ABS2D299</accession>
<sequence>MTANLYNTEILRLASSIAHHERLADPAGTSERRSAICGSRVTVDLDLGPDGRVAKVGLLVRACALGQASSSLLAEHILGKTPQELADARDTLTAWLAAGQGDAPAWPGLAVFAPALSYTARHPSIRLAFEAAAEAAEQAAERMTTGQNA</sequence>
<dbReference type="Proteomes" id="UP000763641">
    <property type="component" value="Unassembled WGS sequence"/>
</dbReference>
<protein>
    <submittedName>
        <fullName evidence="2">Iron-sulfur cluster assembly scaffold protein</fullName>
    </submittedName>
</protein>
<organism evidence="2 3">
    <name type="scientific">Sphingomonas longa</name>
    <dbReference type="NCBI Taxonomy" id="2778730"/>
    <lineage>
        <taxon>Bacteria</taxon>
        <taxon>Pseudomonadati</taxon>
        <taxon>Pseudomonadota</taxon>
        <taxon>Alphaproteobacteria</taxon>
        <taxon>Sphingomonadales</taxon>
        <taxon>Sphingomonadaceae</taxon>
        <taxon>Sphingomonas</taxon>
    </lineage>
</organism>
<gene>
    <name evidence="2" type="ORF">ILT43_01470</name>
</gene>
<proteinExistence type="predicted"/>
<feature type="domain" description="NIF system FeS cluster assembly NifU N-terminal" evidence="1">
    <location>
        <begin position="25"/>
        <end position="84"/>
    </location>
</feature>
<evidence type="ECO:0000313" key="2">
    <source>
        <dbReference type="EMBL" id="MBM6575025.1"/>
    </source>
</evidence>
<dbReference type="CDD" id="cd06664">
    <property type="entry name" value="IscU_like"/>
    <property type="match status" value="1"/>
</dbReference>
<keyword evidence="3" id="KW-1185">Reference proteome</keyword>
<evidence type="ECO:0000259" key="1">
    <source>
        <dbReference type="Pfam" id="PF01592"/>
    </source>
</evidence>
<name>A0ABS2D299_9SPHN</name>